<feature type="transmembrane region" description="Helical" evidence="6">
    <location>
        <begin position="280"/>
        <end position="302"/>
    </location>
</feature>
<feature type="transmembrane region" description="Helical" evidence="6">
    <location>
        <begin position="170"/>
        <end position="187"/>
    </location>
</feature>
<evidence type="ECO:0000256" key="1">
    <source>
        <dbReference type="ARBA" id="ARBA00004651"/>
    </source>
</evidence>
<feature type="transmembrane region" description="Helical" evidence="6">
    <location>
        <begin position="80"/>
        <end position="97"/>
    </location>
</feature>
<proteinExistence type="predicted"/>
<dbReference type="RefSeq" id="WP_203926410.1">
    <property type="nucleotide sequence ID" value="NZ_BOPH01000018.1"/>
</dbReference>
<protein>
    <submittedName>
        <fullName evidence="8">MFS transporter</fullName>
    </submittedName>
</protein>
<comment type="caution">
    <text evidence="8">The sequence shown here is derived from an EMBL/GenBank/DDBJ whole genome shotgun (WGS) entry which is preliminary data.</text>
</comment>
<evidence type="ECO:0000259" key="7">
    <source>
        <dbReference type="PROSITE" id="PS50850"/>
    </source>
</evidence>
<feature type="transmembrane region" description="Helical" evidence="6">
    <location>
        <begin position="245"/>
        <end position="268"/>
    </location>
</feature>
<keyword evidence="9" id="KW-1185">Reference proteome</keyword>
<evidence type="ECO:0000256" key="5">
    <source>
        <dbReference type="ARBA" id="ARBA00023136"/>
    </source>
</evidence>
<name>A0A8J4E9G8_9ACTN</name>
<evidence type="ECO:0000313" key="8">
    <source>
        <dbReference type="EMBL" id="GIJ66429.1"/>
    </source>
</evidence>
<feature type="transmembrane region" description="Helical" evidence="6">
    <location>
        <begin position="340"/>
        <end position="365"/>
    </location>
</feature>
<dbReference type="EMBL" id="BOPH01000018">
    <property type="protein sequence ID" value="GIJ66429.1"/>
    <property type="molecule type" value="Genomic_DNA"/>
</dbReference>
<dbReference type="GO" id="GO:0005886">
    <property type="term" value="C:plasma membrane"/>
    <property type="evidence" value="ECO:0007669"/>
    <property type="project" value="UniProtKB-SubCell"/>
</dbReference>
<gene>
    <name evidence="8" type="ORF">Voc01_013460</name>
</gene>
<comment type="subcellular location">
    <subcellularLocation>
        <location evidence="1">Cell membrane</location>
        <topology evidence="1">Multi-pass membrane protein</topology>
    </subcellularLocation>
</comment>
<dbReference type="Proteomes" id="UP000635606">
    <property type="component" value="Unassembled WGS sequence"/>
</dbReference>
<feature type="transmembrane region" description="Helical" evidence="6">
    <location>
        <begin position="371"/>
        <end position="390"/>
    </location>
</feature>
<feature type="domain" description="Major facilitator superfamily (MFS) profile" evidence="7">
    <location>
        <begin position="1"/>
        <end position="396"/>
    </location>
</feature>
<reference evidence="8" key="1">
    <citation type="submission" date="2021-01" db="EMBL/GenBank/DDBJ databases">
        <title>Whole genome shotgun sequence of Virgisporangium ochraceum NBRC 16418.</title>
        <authorList>
            <person name="Komaki H."/>
            <person name="Tamura T."/>
        </authorList>
    </citation>
    <scope>NUCLEOTIDE SEQUENCE</scope>
    <source>
        <strain evidence="8">NBRC 16418</strain>
    </source>
</reference>
<feature type="transmembrane region" description="Helical" evidence="6">
    <location>
        <begin position="213"/>
        <end position="239"/>
    </location>
</feature>
<evidence type="ECO:0000313" key="9">
    <source>
        <dbReference type="Proteomes" id="UP000635606"/>
    </source>
</evidence>
<feature type="transmembrane region" description="Helical" evidence="6">
    <location>
        <begin position="147"/>
        <end position="164"/>
    </location>
</feature>
<evidence type="ECO:0000256" key="3">
    <source>
        <dbReference type="ARBA" id="ARBA00022692"/>
    </source>
</evidence>
<organism evidence="8 9">
    <name type="scientific">Virgisporangium ochraceum</name>
    <dbReference type="NCBI Taxonomy" id="65505"/>
    <lineage>
        <taxon>Bacteria</taxon>
        <taxon>Bacillati</taxon>
        <taxon>Actinomycetota</taxon>
        <taxon>Actinomycetes</taxon>
        <taxon>Micromonosporales</taxon>
        <taxon>Micromonosporaceae</taxon>
        <taxon>Virgisporangium</taxon>
    </lineage>
</organism>
<dbReference type="InterPro" id="IPR036259">
    <property type="entry name" value="MFS_trans_sf"/>
</dbReference>
<dbReference type="PANTHER" id="PTHR23513">
    <property type="entry name" value="INTEGRAL MEMBRANE EFFLUX PROTEIN-RELATED"/>
    <property type="match status" value="1"/>
</dbReference>
<evidence type="ECO:0000256" key="2">
    <source>
        <dbReference type="ARBA" id="ARBA00022475"/>
    </source>
</evidence>
<dbReference type="CDD" id="cd06173">
    <property type="entry name" value="MFS_MefA_like"/>
    <property type="match status" value="1"/>
</dbReference>
<dbReference type="GO" id="GO:0022857">
    <property type="term" value="F:transmembrane transporter activity"/>
    <property type="evidence" value="ECO:0007669"/>
    <property type="project" value="InterPro"/>
</dbReference>
<keyword evidence="5 6" id="KW-0472">Membrane</keyword>
<feature type="transmembrane region" description="Helical" evidence="6">
    <location>
        <begin position="103"/>
        <end position="126"/>
    </location>
</feature>
<evidence type="ECO:0000256" key="4">
    <source>
        <dbReference type="ARBA" id="ARBA00022989"/>
    </source>
</evidence>
<keyword evidence="2" id="KW-1003">Cell membrane</keyword>
<dbReference type="PROSITE" id="PS50850">
    <property type="entry name" value="MFS"/>
    <property type="match status" value="1"/>
</dbReference>
<keyword evidence="3 6" id="KW-0812">Transmembrane</keyword>
<dbReference type="InterPro" id="IPR020846">
    <property type="entry name" value="MFS_dom"/>
</dbReference>
<feature type="transmembrane region" description="Helical" evidence="6">
    <location>
        <begin position="308"/>
        <end position="328"/>
    </location>
</feature>
<dbReference type="SUPFAM" id="SSF103473">
    <property type="entry name" value="MFS general substrate transporter"/>
    <property type="match status" value="1"/>
</dbReference>
<evidence type="ECO:0000256" key="6">
    <source>
        <dbReference type="SAM" id="Phobius"/>
    </source>
</evidence>
<keyword evidence="4 6" id="KW-1133">Transmembrane helix</keyword>
<dbReference type="InterPro" id="IPR011701">
    <property type="entry name" value="MFS"/>
</dbReference>
<sequence length="411" mass="41958">MSFTTTDQRDDWRDVWVAAGARAVSLGGDFLAATALVLALEERGDNGFGVAALLLASTVPMVLLAPLGGRLADRFDSRRMLTAVGLAQLVCCVAMAFTTHPVALVALAAALSAGLAISQPTFAALIPAMVRRDSLPKAMAIGQTANSIAMIAGPALAGFLVAGFGLRLPLLLNALTYAAVVVAGLLLRTTRGRAATAQSDESTRPWRLRADPLLIRLVPAAAVAIGAISVVNVVLVFFVRGTLGASAAAYGLIDTVLTVGLVGGAWIVTRIARGDESLALGLMVSLAGMGLVFLVASAVPTVLWLVPLYLVGGVFNGGLNSVVGLLVARRVPAGSRGRAMGVLSGASNAAVTVGYVSAGLLMQVLTPRQCLAASGLAGVLTMVAFAVPIMRAARRPQAADEPRPTPALVTP</sequence>
<dbReference type="PANTHER" id="PTHR23513:SF11">
    <property type="entry name" value="STAPHYLOFERRIN A TRANSPORTER"/>
    <property type="match status" value="1"/>
</dbReference>
<accession>A0A8J4E9G8</accession>
<feature type="transmembrane region" description="Helical" evidence="6">
    <location>
        <begin position="48"/>
        <end position="68"/>
    </location>
</feature>
<dbReference type="Gene3D" id="1.20.1250.20">
    <property type="entry name" value="MFS general substrate transporter like domains"/>
    <property type="match status" value="1"/>
</dbReference>
<dbReference type="Pfam" id="PF07690">
    <property type="entry name" value="MFS_1"/>
    <property type="match status" value="1"/>
</dbReference>
<dbReference type="AlphaFoldDB" id="A0A8J4E9G8"/>